<dbReference type="PROSITE" id="PS00455">
    <property type="entry name" value="AMP_BINDING"/>
    <property type="match status" value="1"/>
</dbReference>
<dbReference type="GO" id="GO:0016020">
    <property type="term" value="C:membrane"/>
    <property type="evidence" value="ECO:0007669"/>
    <property type="project" value="TreeGrafter"/>
</dbReference>
<dbReference type="Gene3D" id="3.40.50.980">
    <property type="match status" value="1"/>
</dbReference>
<dbReference type="Pfam" id="PF00501">
    <property type="entry name" value="AMP-binding"/>
    <property type="match status" value="1"/>
</dbReference>
<evidence type="ECO:0000259" key="5">
    <source>
        <dbReference type="PROSITE" id="PS50017"/>
    </source>
</evidence>
<dbReference type="EnsemblMetazoa" id="Aqu2.1.13936_001">
    <property type="protein sequence ID" value="Aqu2.1.13936_001"/>
    <property type="gene ID" value="Aqu2.1.13936"/>
</dbReference>
<evidence type="ECO:0000256" key="1">
    <source>
        <dbReference type="ARBA" id="ARBA00022598"/>
    </source>
</evidence>
<dbReference type="SUPFAM" id="SSF52047">
    <property type="entry name" value="RNI-like"/>
    <property type="match status" value="2"/>
</dbReference>
<dbReference type="InParanoid" id="A0A1X7TGW6"/>
<keyword evidence="2" id="KW-0276">Fatty acid metabolism</keyword>
<dbReference type="GO" id="GO:0004467">
    <property type="term" value="F:long-chain fatty acid-CoA ligase activity"/>
    <property type="evidence" value="ECO:0007669"/>
    <property type="project" value="UniProtKB-EC"/>
</dbReference>
<dbReference type="PROSITE" id="PS50017">
    <property type="entry name" value="DEATH_DOMAIN"/>
    <property type="match status" value="1"/>
</dbReference>
<accession>A0A1X7TGW6</accession>
<evidence type="ECO:0000256" key="2">
    <source>
        <dbReference type="ARBA" id="ARBA00022832"/>
    </source>
</evidence>
<dbReference type="InterPro" id="IPR032675">
    <property type="entry name" value="LRR_dom_sf"/>
</dbReference>
<dbReference type="Gene3D" id="1.10.533.10">
    <property type="entry name" value="Death Domain, Fas"/>
    <property type="match status" value="1"/>
</dbReference>
<dbReference type="AlphaFoldDB" id="A0A1X7TGW6"/>
<reference evidence="6" key="1">
    <citation type="submission" date="2017-05" db="UniProtKB">
        <authorList>
            <consortium name="EnsemblMetazoa"/>
        </authorList>
    </citation>
    <scope>IDENTIFICATION</scope>
</reference>
<evidence type="ECO:0000256" key="4">
    <source>
        <dbReference type="ARBA" id="ARBA00026121"/>
    </source>
</evidence>
<dbReference type="OrthoDB" id="5973910at2759"/>
<protein>
    <recommendedName>
        <fullName evidence="4">long-chain-fatty-acid--CoA ligase</fullName>
        <ecNumber evidence="4">6.2.1.3</ecNumber>
    </recommendedName>
</protein>
<dbReference type="InterPro" id="IPR000873">
    <property type="entry name" value="AMP-dep_synth/lig_dom"/>
</dbReference>
<dbReference type="InterPro" id="IPR020845">
    <property type="entry name" value="AMP-binding_CS"/>
</dbReference>
<dbReference type="GO" id="GO:0007165">
    <property type="term" value="P:signal transduction"/>
    <property type="evidence" value="ECO:0007669"/>
    <property type="project" value="InterPro"/>
</dbReference>
<dbReference type="STRING" id="400682.A0A1X7TGW6"/>
<evidence type="ECO:0000313" key="6">
    <source>
        <dbReference type="EnsemblMetazoa" id="Aqu2.1.13936_001"/>
    </source>
</evidence>
<dbReference type="GO" id="GO:0005783">
    <property type="term" value="C:endoplasmic reticulum"/>
    <property type="evidence" value="ECO:0007669"/>
    <property type="project" value="TreeGrafter"/>
</dbReference>
<sequence>MAFSSHQLQSLMSKAVKEDYLGLMTTFLEYDEKKYQFLHLSIQEFLAAWWIAKHEKKTEEVFKDHFDDDHFQMCLRFVAGLTHLEHESYQQYFNEQLDLQCKRKSLFGFEKYFPCFYQNPEIQQFDHIDSDDFDNVPIFLLQLLYESQNTTLCRVLAQSINNHSLCLDRVSLSLFDWLCLSYCINYSNTTWNHLHLGTVSNQSLSVFTAGLTSNSLQTQCKRLEVELDEPTDELIHKLLQPFFLFNVQECYCELTGAGQYFSCLVLLQFFNLPQLKLIHLGMTFPSIPTVDNTYYTDKCAELEKCIEMNSTLQEMKIEYSGNEEITITIISVTRGVTRNKTLKSLALSLSADTSPLPDGVIEQLLKDNNTLQALSLDIPDKLLPSSLNIVEVNTPLTALEIGRWRSSKLMSSLLPHIKGLHCLILHDPYPPHPLFLSHPSLHTLTLPLDTVESAIQLFTILQTNTTLKALSVKVEGKRATSSMGISLKNMLAQNQTLECLEITHEWYNEIPSSFLYFLTTGLRHNTSLQQLNLVTTSAQATGIEDSETFTGMLFYVMKKERVIFAAAKNLDALIKSIEAKYPQREDGQDFRFRFIKCGLTKHSLEEHIQLIFDDTKNHSLKGWSIFPHITPCELKRRDIEMFGDTYHAKPPTLLISVIASPDAEPSTLNYPVPIKGIVEPITLNIIIDKATKDNTATSETTADAVVSTKEQSKDTLNLSHLNDIFLALVDNEFTSKKWRKLGLRLGVKHEKLNTFEKDYSDEVERRVEECIAEWLKTGKATYKALVDALKKIDEIAVAINIEKTCEYILDVKDDELSDRVSAIKPGHCATLIYTSGTTGPPKGAMLSHDNIVFTGKAITKSCGGSHEDRGVSFLPLSHIGGQMSDLIGPVICGSCVCFAQPDALKGSLRETLLEVHPTGILAVPRVWEKFKEAAETQFQSIGGVKKFIIRKAMCIKEEVPIISNVMLVGDDKKYLTMLVTLRVK</sequence>
<proteinExistence type="predicted"/>
<feature type="domain" description="Death" evidence="5">
    <location>
        <begin position="737"/>
        <end position="805"/>
    </location>
</feature>
<keyword evidence="1" id="KW-0436">Ligase</keyword>
<dbReference type="SMART" id="SM00005">
    <property type="entry name" value="DEATH"/>
    <property type="match status" value="1"/>
</dbReference>
<dbReference type="PANTHER" id="PTHR43272">
    <property type="entry name" value="LONG-CHAIN-FATTY-ACID--COA LIGASE"/>
    <property type="match status" value="1"/>
</dbReference>
<dbReference type="EC" id="6.2.1.3" evidence="4"/>
<name>A0A1X7TGW6_AMPQE</name>
<keyword evidence="3" id="KW-0443">Lipid metabolism</keyword>
<dbReference type="SUPFAM" id="SSF56801">
    <property type="entry name" value="Acetyl-CoA synthetase-like"/>
    <property type="match status" value="1"/>
</dbReference>
<dbReference type="InterPro" id="IPR011029">
    <property type="entry name" value="DEATH-like_dom_sf"/>
</dbReference>
<dbReference type="Gene3D" id="3.80.10.10">
    <property type="entry name" value="Ribonuclease Inhibitor"/>
    <property type="match status" value="1"/>
</dbReference>
<organism evidence="6">
    <name type="scientific">Amphimedon queenslandica</name>
    <name type="common">Sponge</name>
    <dbReference type="NCBI Taxonomy" id="400682"/>
    <lineage>
        <taxon>Eukaryota</taxon>
        <taxon>Metazoa</taxon>
        <taxon>Porifera</taxon>
        <taxon>Demospongiae</taxon>
        <taxon>Heteroscleromorpha</taxon>
        <taxon>Haplosclerida</taxon>
        <taxon>Niphatidae</taxon>
        <taxon>Amphimedon</taxon>
    </lineage>
</organism>
<evidence type="ECO:0000256" key="3">
    <source>
        <dbReference type="ARBA" id="ARBA00023098"/>
    </source>
</evidence>
<dbReference type="InterPro" id="IPR000488">
    <property type="entry name" value="Death_dom"/>
</dbReference>
<dbReference type="PANTHER" id="PTHR43272:SF32">
    <property type="entry name" value="AMP-DEPENDENT SYNTHETASE_LIGASE DOMAIN-CONTAINING PROTEIN"/>
    <property type="match status" value="1"/>
</dbReference>